<dbReference type="SUPFAM" id="SSF56601">
    <property type="entry name" value="beta-lactamase/transpeptidase-like"/>
    <property type="match status" value="1"/>
</dbReference>
<dbReference type="PANTHER" id="PTHR46825">
    <property type="entry name" value="D-ALANYL-D-ALANINE-CARBOXYPEPTIDASE/ENDOPEPTIDASE AMPH"/>
    <property type="match status" value="1"/>
</dbReference>
<dbReference type="RefSeq" id="WP_405147319.1">
    <property type="nucleotide sequence ID" value="NZ_CP109527.1"/>
</dbReference>
<dbReference type="Gene3D" id="3.40.710.10">
    <property type="entry name" value="DD-peptidase/beta-lactamase superfamily"/>
    <property type="match status" value="1"/>
</dbReference>
<dbReference type="Pfam" id="PF00144">
    <property type="entry name" value="Beta-lactamase"/>
    <property type="match status" value="1"/>
</dbReference>
<dbReference type="InterPro" id="IPR012338">
    <property type="entry name" value="Beta-lactam/transpept-like"/>
</dbReference>
<keyword evidence="3" id="KW-1185">Reference proteome</keyword>
<reference evidence="2 3" key="1">
    <citation type="submission" date="2022-10" db="EMBL/GenBank/DDBJ databases">
        <title>The complete genomes of actinobacterial strains from the NBC collection.</title>
        <authorList>
            <person name="Joergensen T.S."/>
            <person name="Alvarez Arevalo M."/>
            <person name="Sterndorff E.B."/>
            <person name="Faurdal D."/>
            <person name="Vuksanovic O."/>
            <person name="Mourched A.-S."/>
            <person name="Charusanti P."/>
            <person name="Shaw S."/>
            <person name="Blin K."/>
            <person name="Weber T."/>
        </authorList>
    </citation>
    <scope>NUCLEOTIDE SEQUENCE [LARGE SCALE GENOMIC DNA]</scope>
    <source>
        <strain evidence="2 3">NBC_01413</strain>
    </source>
</reference>
<evidence type="ECO:0000259" key="1">
    <source>
        <dbReference type="Pfam" id="PF00144"/>
    </source>
</evidence>
<accession>A0ABZ1N537</accession>
<dbReference type="InterPro" id="IPR050491">
    <property type="entry name" value="AmpC-like"/>
</dbReference>
<evidence type="ECO:0000313" key="2">
    <source>
        <dbReference type="EMBL" id="WTY34968.1"/>
    </source>
</evidence>
<organism evidence="2 3">
    <name type="scientific">Nocardia salmonicida</name>
    <dbReference type="NCBI Taxonomy" id="53431"/>
    <lineage>
        <taxon>Bacteria</taxon>
        <taxon>Bacillati</taxon>
        <taxon>Actinomycetota</taxon>
        <taxon>Actinomycetes</taxon>
        <taxon>Mycobacteriales</taxon>
        <taxon>Nocardiaceae</taxon>
        <taxon>Nocardia</taxon>
    </lineage>
</organism>
<gene>
    <name evidence="2" type="ORF">OG308_27235</name>
</gene>
<dbReference type="EMBL" id="CP109527">
    <property type="protein sequence ID" value="WTY34968.1"/>
    <property type="molecule type" value="Genomic_DNA"/>
</dbReference>
<dbReference type="InterPro" id="IPR001466">
    <property type="entry name" value="Beta-lactam-related"/>
</dbReference>
<name>A0ABZ1N537_9NOCA</name>
<proteinExistence type="predicted"/>
<dbReference type="PANTHER" id="PTHR46825:SF7">
    <property type="entry name" value="D-ALANYL-D-ALANINE CARBOXYPEPTIDASE"/>
    <property type="match status" value="1"/>
</dbReference>
<feature type="domain" description="Beta-lactamase-related" evidence="1">
    <location>
        <begin position="56"/>
        <end position="345"/>
    </location>
</feature>
<protein>
    <submittedName>
        <fullName evidence="2">Beta-lactamase family protein</fullName>
    </submittedName>
</protein>
<sequence length="367" mass="39809">MRQKLFRAAVVTVGTVLTATLVAAVVLVTARWRVVGDTVEAAARWSDTDVVLRVSDGEQRREWHHAGSAAGQETAPGPHSRFRIGSITKTFVATVVLQLVDEGRVALDGAIAAQLPETVPGGDRITVRQLMNHTSGLYDYMKEPGMSTNRWRGDDRFRTHAPRDLLATAVRHDPYFAPGARFRYSNTNYIALGLLIEHVTGHRYGDEIRDRILTPLRLTATTVPGDDPRVPAPALTAHRDIDGAGRVDVTEMNPSLDWAAGEMISTTADLDAFFTALLGGRLMSPAALDRMRETVPMGMGFHYGLGLQRFEPPCGADLWGHGGELLGYVSYAFRSTDGRSLTMVLGSAASSDALSLFATVTATYCLA</sequence>
<dbReference type="Proteomes" id="UP001621418">
    <property type="component" value="Chromosome"/>
</dbReference>
<evidence type="ECO:0000313" key="3">
    <source>
        <dbReference type="Proteomes" id="UP001621418"/>
    </source>
</evidence>